<dbReference type="EMBL" id="MCFH01000084">
    <property type="protein sequence ID" value="ORX41543.1"/>
    <property type="molecule type" value="Genomic_DNA"/>
</dbReference>
<protein>
    <submittedName>
        <fullName evidence="3">Uncharacterized protein</fullName>
    </submittedName>
</protein>
<reference evidence="3 4" key="1">
    <citation type="submission" date="2016-08" db="EMBL/GenBank/DDBJ databases">
        <title>Genomes of anaerobic fungi encode conserved fungal cellulosomes for biomass hydrolysis.</title>
        <authorList>
            <consortium name="DOE Joint Genome Institute"/>
            <person name="Haitjema C.H."/>
            <person name="Gilmore S.P."/>
            <person name="Henske J.K."/>
            <person name="Solomon K.V."/>
            <person name="De Groot R."/>
            <person name="Kuo A."/>
            <person name="Mondo S.J."/>
            <person name="Salamov A.A."/>
            <person name="Labutti K."/>
            <person name="Zhao Z."/>
            <person name="Chiniquy J."/>
            <person name="Barry K."/>
            <person name="Brewer H.M."/>
            <person name="Purvine S.O."/>
            <person name="Wright A.T."/>
            <person name="Boxma B."/>
            <person name="Van Alen T."/>
            <person name="Hackstein J.H."/>
            <person name="Baker S.E."/>
            <person name="Grigoriev I.V."/>
            <person name="O'Malley M.A."/>
        </authorList>
    </citation>
    <scope>NUCLEOTIDE SEQUENCE [LARGE SCALE GENOMIC DNA]</scope>
    <source>
        <strain evidence="4">finn</strain>
    </source>
</reference>
<comment type="caution">
    <text evidence="3">The sequence shown here is derived from an EMBL/GenBank/DDBJ whole genome shotgun (WGS) entry which is preliminary data.</text>
</comment>
<keyword evidence="1" id="KW-1133">Transmembrane helix</keyword>
<evidence type="ECO:0000313" key="3">
    <source>
        <dbReference type="EMBL" id="ORX41543.1"/>
    </source>
</evidence>
<dbReference type="Proteomes" id="UP000193719">
    <property type="component" value="Unassembled WGS sequence"/>
</dbReference>
<evidence type="ECO:0000256" key="2">
    <source>
        <dbReference type="SAM" id="SignalP"/>
    </source>
</evidence>
<reference evidence="3 4" key="2">
    <citation type="submission" date="2016-08" db="EMBL/GenBank/DDBJ databases">
        <title>Pervasive Adenine N6-methylation of Active Genes in Fungi.</title>
        <authorList>
            <consortium name="DOE Joint Genome Institute"/>
            <person name="Mondo S.J."/>
            <person name="Dannebaum R.O."/>
            <person name="Kuo R.C."/>
            <person name="Labutti K."/>
            <person name="Haridas S."/>
            <person name="Kuo A."/>
            <person name="Salamov A."/>
            <person name="Ahrendt S.R."/>
            <person name="Lipzen A."/>
            <person name="Sullivan W."/>
            <person name="Andreopoulos W.B."/>
            <person name="Clum A."/>
            <person name="Lindquist E."/>
            <person name="Daum C."/>
            <person name="Ramamoorthy G.K."/>
            <person name="Gryganskyi A."/>
            <person name="Culley D."/>
            <person name="Magnuson J.K."/>
            <person name="James T.Y."/>
            <person name="O'Malley M.A."/>
            <person name="Stajich J.E."/>
            <person name="Spatafora J.W."/>
            <person name="Visel A."/>
            <person name="Grigoriev I.V."/>
        </authorList>
    </citation>
    <scope>NUCLEOTIDE SEQUENCE [LARGE SCALE GENOMIC DNA]</scope>
    <source>
        <strain evidence="4">finn</strain>
    </source>
</reference>
<feature type="transmembrane region" description="Helical" evidence="1">
    <location>
        <begin position="40"/>
        <end position="73"/>
    </location>
</feature>
<evidence type="ECO:0000256" key="1">
    <source>
        <dbReference type="SAM" id="Phobius"/>
    </source>
</evidence>
<keyword evidence="2" id="KW-0732">Signal</keyword>
<name>A0A1Y1UUC4_9FUNG</name>
<dbReference type="AlphaFoldDB" id="A0A1Y1UUC4"/>
<keyword evidence="1" id="KW-0472">Membrane</keyword>
<gene>
    <name evidence="3" type="ORF">BCR36DRAFT_180207</name>
</gene>
<feature type="chain" id="PRO_5013208784" evidence="2">
    <location>
        <begin position="23"/>
        <end position="137"/>
    </location>
</feature>
<evidence type="ECO:0000313" key="4">
    <source>
        <dbReference type="Proteomes" id="UP000193719"/>
    </source>
</evidence>
<accession>A0A1Y1UUC4</accession>
<keyword evidence="4" id="KW-1185">Reference proteome</keyword>
<keyword evidence="1" id="KW-0812">Transmembrane</keyword>
<feature type="signal peptide" evidence="2">
    <location>
        <begin position="1"/>
        <end position="22"/>
    </location>
</feature>
<organism evidence="3 4">
    <name type="scientific">Piromyces finnis</name>
    <dbReference type="NCBI Taxonomy" id="1754191"/>
    <lineage>
        <taxon>Eukaryota</taxon>
        <taxon>Fungi</taxon>
        <taxon>Fungi incertae sedis</taxon>
        <taxon>Chytridiomycota</taxon>
        <taxon>Chytridiomycota incertae sedis</taxon>
        <taxon>Neocallimastigomycetes</taxon>
        <taxon>Neocallimastigales</taxon>
        <taxon>Neocallimastigaceae</taxon>
        <taxon>Piromyces</taxon>
    </lineage>
</organism>
<sequence>MCYTKYFTISLLLFTITTLADSTCDPVCFSIYKNGFMYLTWITCLMMLLLITIKYMIISLLLMILLLFIRLMVPIIELDLKQKRKKLEDVLVIYVNNLWNRAHTDIKCWVYITRGSNKIDRVNNNSCTLIYSKGHFI</sequence>
<proteinExistence type="predicted"/>